<comment type="cofactor">
    <cofactor evidence="1">
        <name>Zn(2+)</name>
        <dbReference type="ChEBI" id="CHEBI:29105"/>
    </cofactor>
</comment>
<keyword evidence="14" id="KW-1185">Reference proteome</keyword>
<dbReference type="CDD" id="cd03860">
    <property type="entry name" value="M14_CP_A-B_like"/>
    <property type="match status" value="1"/>
</dbReference>
<keyword evidence="4" id="KW-0645">Protease</keyword>
<evidence type="ECO:0000256" key="2">
    <source>
        <dbReference type="ARBA" id="ARBA00005988"/>
    </source>
</evidence>
<dbReference type="OrthoDB" id="3626597at2759"/>
<evidence type="ECO:0000256" key="5">
    <source>
        <dbReference type="ARBA" id="ARBA00022723"/>
    </source>
</evidence>
<dbReference type="AlphaFoldDB" id="A0A9Q8PBZ2"/>
<dbReference type="EMBL" id="CP090169">
    <property type="protein sequence ID" value="UJO19686.1"/>
    <property type="molecule type" value="Genomic_DNA"/>
</dbReference>
<feature type="active site" description="Proton donor/acceptor" evidence="10">
    <location>
        <position position="302"/>
    </location>
</feature>
<dbReference type="Gene3D" id="3.40.630.10">
    <property type="entry name" value="Zn peptidases"/>
    <property type="match status" value="1"/>
</dbReference>
<proteinExistence type="inferred from homology"/>
<evidence type="ECO:0000256" key="6">
    <source>
        <dbReference type="ARBA" id="ARBA00022729"/>
    </source>
</evidence>
<feature type="domain" description="Peptidase M14" evidence="12">
    <location>
        <begin position="30"/>
        <end position="336"/>
    </location>
</feature>
<dbReference type="KEGG" id="ffu:CLAFUR5_10317"/>
<evidence type="ECO:0000256" key="11">
    <source>
        <dbReference type="SAM" id="SignalP"/>
    </source>
</evidence>
<evidence type="ECO:0000256" key="8">
    <source>
        <dbReference type="ARBA" id="ARBA00022833"/>
    </source>
</evidence>
<evidence type="ECO:0000256" key="4">
    <source>
        <dbReference type="ARBA" id="ARBA00022670"/>
    </source>
</evidence>
<evidence type="ECO:0000256" key="7">
    <source>
        <dbReference type="ARBA" id="ARBA00022801"/>
    </source>
</evidence>
<dbReference type="FunFam" id="3.40.630.10:FF:000084">
    <property type="entry name" value="Carboxypeptidase B2"/>
    <property type="match status" value="1"/>
</dbReference>
<evidence type="ECO:0000256" key="3">
    <source>
        <dbReference type="ARBA" id="ARBA00022645"/>
    </source>
</evidence>
<dbReference type="PANTHER" id="PTHR11705">
    <property type="entry name" value="PROTEASE FAMILY M14 CARBOXYPEPTIDASE A,B"/>
    <property type="match status" value="1"/>
</dbReference>
<dbReference type="SUPFAM" id="SSF53187">
    <property type="entry name" value="Zn-dependent exopeptidases"/>
    <property type="match status" value="1"/>
</dbReference>
<dbReference type="RefSeq" id="XP_047764052.1">
    <property type="nucleotide sequence ID" value="XM_047909465.1"/>
</dbReference>
<dbReference type="GeneID" id="71990195"/>
<evidence type="ECO:0000256" key="10">
    <source>
        <dbReference type="PROSITE-ProRule" id="PRU01379"/>
    </source>
</evidence>
<keyword evidence="6 11" id="KW-0732">Signal</keyword>
<accession>A0A9Q8PBZ2</accession>
<evidence type="ECO:0000313" key="13">
    <source>
        <dbReference type="EMBL" id="UJO19686.1"/>
    </source>
</evidence>
<dbReference type="InterPro" id="IPR000834">
    <property type="entry name" value="Peptidase_M14"/>
</dbReference>
<dbReference type="GO" id="GO:0008270">
    <property type="term" value="F:zinc ion binding"/>
    <property type="evidence" value="ECO:0007669"/>
    <property type="project" value="InterPro"/>
</dbReference>
<dbReference type="Proteomes" id="UP000756132">
    <property type="component" value="Chromosome 7"/>
</dbReference>
<keyword evidence="3" id="KW-0121">Carboxypeptidase</keyword>
<dbReference type="GO" id="GO:0006508">
    <property type="term" value="P:proteolysis"/>
    <property type="evidence" value="ECO:0007669"/>
    <property type="project" value="UniProtKB-KW"/>
</dbReference>
<dbReference type="GO" id="GO:0004181">
    <property type="term" value="F:metallocarboxypeptidase activity"/>
    <property type="evidence" value="ECO:0007669"/>
    <property type="project" value="InterPro"/>
</dbReference>
<evidence type="ECO:0000259" key="12">
    <source>
        <dbReference type="PROSITE" id="PS52035"/>
    </source>
</evidence>
<keyword evidence="9" id="KW-0482">Metalloprotease</keyword>
<organism evidence="13 14">
    <name type="scientific">Passalora fulva</name>
    <name type="common">Tomato leaf mold</name>
    <name type="synonym">Cladosporium fulvum</name>
    <dbReference type="NCBI Taxonomy" id="5499"/>
    <lineage>
        <taxon>Eukaryota</taxon>
        <taxon>Fungi</taxon>
        <taxon>Dikarya</taxon>
        <taxon>Ascomycota</taxon>
        <taxon>Pezizomycotina</taxon>
        <taxon>Dothideomycetes</taxon>
        <taxon>Dothideomycetidae</taxon>
        <taxon>Mycosphaerellales</taxon>
        <taxon>Mycosphaerellaceae</taxon>
        <taxon>Fulvia</taxon>
    </lineage>
</organism>
<keyword evidence="8" id="KW-0862">Zinc</keyword>
<feature type="chain" id="PRO_5040196373" evidence="11">
    <location>
        <begin position="16"/>
        <end position="336"/>
    </location>
</feature>
<dbReference type="Pfam" id="PF00246">
    <property type="entry name" value="Peptidase_M14"/>
    <property type="match status" value="1"/>
</dbReference>
<comment type="similarity">
    <text evidence="2 10">Belongs to the peptidase M14 family.</text>
</comment>
<reference evidence="13" key="1">
    <citation type="submission" date="2021-12" db="EMBL/GenBank/DDBJ databases">
        <authorList>
            <person name="Zaccaron A."/>
            <person name="Stergiopoulos I."/>
        </authorList>
    </citation>
    <scope>NUCLEOTIDE SEQUENCE</scope>
    <source>
        <strain evidence="13">Race5_Kim</strain>
    </source>
</reference>
<protein>
    <submittedName>
        <fullName evidence="13">Metallocarboxypeptidase A-like protein</fullName>
    </submittedName>
</protein>
<evidence type="ECO:0000313" key="14">
    <source>
        <dbReference type="Proteomes" id="UP000756132"/>
    </source>
</evidence>
<name>A0A9Q8PBZ2_PASFU</name>
<keyword evidence="7" id="KW-0378">Hydrolase</keyword>
<evidence type="ECO:0000256" key="1">
    <source>
        <dbReference type="ARBA" id="ARBA00001947"/>
    </source>
</evidence>
<feature type="signal peptide" evidence="11">
    <location>
        <begin position="1"/>
        <end position="15"/>
    </location>
</feature>
<dbReference type="PANTHER" id="PTHR11705:SF143">
    <property type="entry name" value="SLL0236 PROTEIN"/>
    <property type="match status" value="1"/>
</dbReference>
<reference evidence="13" key="2">
    <citation type="journal article" date="2022" name="Microb. Genom.">
        <title>A chromosome-scale genome assembly of the tomato pathogen Cladosporium fulvum reveals a compartmentalized genome architecture and the presence of a dispensable chromosome.</title>
        <authorList>
            <person name="Zaccaron A.Z."/>
            <person name="Chen L.H."/>
            <person name="Samaras A."/>
            <person name="Stergiopoulos I."/>
        </authorList>
    </citation>
    <scope>NUCLEOTIDE SEQUENCE</scope>
    <source>
        <strain evidence="13">Race5_Kim</strain>
    </source>
</reference>
<gene>
    <name evidence="13" type="ORF">CLAFUR5_10317</name>
</gene>
<evidence type="ECO:0000256" key="9">
    <source>
        <dbReference type="ARBA" id="ARBA00023049"/>
    </source>
</evidence>
<keyword evidence="5" id="KW-0479">Metal-binding</keyword>
<dbReference type="PROSITE" id="PS52035">
    <property type="entry name" value="PEPTIDASE_M14"/>
    <property type="match status" value="1"/>
</dbReference>
<sequence>MMHFLALALLPLVLGSPVTPRGEEALTYDGYEGYEELSHATNKYIDIALAPEEAAKFKKLGLKWEEKMKNIGDAVRKEKFDKWKGTSSRHHIFWHGQVHAREWITGMTLEYITWNMINEYKNRNVEIYIIPFINPDGFVYSVEVDRLYRKNRQAPPPGANQTCFGVDLNRNWPWNWDTNPQGSSTDPCSQAYRGTSPGSEPEMKYMKGLVDNIARQQGIKFYIDWHSYGNYILSPWGYTCSALPQDSAQLVSLGEQTAQVIEAVNGQNLTTGPTCQTLYAVNGGSLDYVYDVAEADLSYAFELRDQGQFGFVLPPDQIRPTGEEHWQGMLYLLQNM</sequence>
<dbReference type="SMART" id="SM00631">
    <property type="entry name" value="Zn_pept"/>
    <property type="match status" value="1"/>
</dbReference>